<dbReference type="RefSeq" id="WP_207321188.1">
    <property type="nucleotide sequence ID" value="NZ_CP071501.1"/>
</dbReference>
<keyword evidence="1" id="KW-0732">Signal</keyword>
<name>A0A975AKK7_9GAMM</name>
<evidence type="ECO:0000313" key="3">
    <source>
        <dbReference type="Proteomes" id="UP000663281"/>
    </source>
</evidence>
<dbReference type="AlphaFoldDB" id="A0A975AKK7"/>
<dbReference type="EMBL" id="CP071504">
    <property type="protein sequence ID" value="QSX29836.1"/>
    <property type="molecule type" value="Genomic_DNA"/>
</dbReference>
<sequence>MKHLFAALLLFLASRVVAGQPSDTPDIAPTCSARNAAKILPQLQALLDRADGVWPGYELAAKQLVYRQEGEPWLWRSGQLIGVDNDVLDGVGAAGNGVGFGDYQGWPVLVLEGMADCTAAEAQTESLLMQTLQEAFIFYVQSGWSVLEWQSSLSGEIYPLNAEVRSVRQHLLQALLQALAEPGARPQKLAEAAFWRLRWRALAPREDQLGFTAELTLGTAAYVAIKARALELASHSGKSWQEEVVAMLKRQPAAMDAQAQSRLIGALAGLLLDISWGAGSWQDAAIQGSLPLELLLGPVSAGRINPRSTIKPVVDYVYYTPTNGALKSLEAELQDAELPLLIVPSVVEQSHFEDRQGVRAGPYIMVLGDTPSQAYLGLNGELEGLALKDVDALELVGEQDCDGLETALLIPLAQAHTFTNGQLSLNGDRLKGVIRAELHQSAGRSLYCAEL</sequence>
<accession>A0A975AKK7</accession>
<evidence type="ECO:0000313" key="2">
    <source>
        <dbReference type="EMBL" id="QSX29836.1"/>
    </source>
</evidence>
<gene>
    <name evidence="2" type="ORF">JYB88_16885</name>
</gene>
<feature type="signal peptide" evidence="1">
    <location>
        <begin position="1"/>
        <end position="18"/>
    </location>
</feature>
<dbReference type="KEGG" id="scyp:JYB88_16885"/>
<proteinExistence type="predicted"/>
<evidence type="ECO:0000256" key="1">
    <source>
        <dbReference type="SAM" id="SignalP"/>
    </source>
</evidence>
<keyword evidence="3" id="KW-1185">Reference proteome</keyword>
<dbReference type="Proteomes" id="UP000663281">
    <property type="component" value="Chromosome"/>
</dbReference>
<organism evidence="2 3">
    <name type="scientific">Shewanella cyperi</name>
    <dbReference type="NCBI Taxonomy" id="2814292"/>
    <lineage>
        <taxon>Bacteria</taxon>
        <taxon>Pseudomonadati</taxon>
        <taxon>Pseudomonadota</taxon>
        <taxon>Gammaproteobacteria</taxon>
        <taxon>Alteromonadales</taxon>
        <taxon>Shewanellaceae</taxon>
        <taxon>Shewanella</taxon>
    </lineage>
</organism>
<protein>
    <submittedName>
        <fullName evidence="2">Uncharacterized protein</fullName>
    </submittedName>
</protein>
<reference evidence="2 3" key="1">
    <citation type="submission" date="2021-03" db="EMBL/GenBank/DDBJ databases">
        <title>Novel species identification of genus Shewanella.</title>
        <authorList>
            <person name="Liu G."/>
            <person name="Zhang Q."/>
        </authorList>
    </citation>
    <scope>NUCLEOTIDE SEQUENCE [LARGE SCALE GENOMIC DNA]</scope>
    <source>
        <strain evidence="2 3">FJAT-53726</strain>
    </source>
</reference>
<feature type="chain" id="PRO_5037722952" evidence="1">
    <location>
        <begin position="19"/>
        <end position="451"/>
    </location>
</feature>